<dbReference type="GO" id="GO:0008932">
    <property type="term" value="F:lytic endotransglycosylase activity"/>
    <property type="evidence" value="ECO:0007669"/>
    <property type="project" value="UniProtKB-UniRule"/>
</dbReference>
<organism evidence="2 3">
    <name type="scientific">Piscirickettsia salmonis</name>
    <dbReference type="NCBI Taxonomy" id="1238"/>
    <lineage>
        <taxon>Bacteria</taxon>
        <taxon>Pseudomonadati</taxon>
        <taxon>Pseudomonadota</taxon>
        <taxon>Gammaproteobacteria</taxon>
        <taxon>Thiotrichales</taxon>
        <taxon>Piscirickettsiaceae</taxon>
        <taxon>Piscirickettsia</taxon>
    </lineage>
</organism>
<dbReference type="InterPro" id="IPR003770">
    <property type="entry name" value="MLTG-like"/>
</dbReference>
<dbReference type="CDD" id="cd08010">
    <property type="entry name" value="MltG_like"/>
    <property type="match status" value="1"/>
</dbReference>
<dbReference type="Gene3D" id="3.30.160.60">
    <property type="entry name" value="Classic Zinc Finger"/>
    <property type="match status" value="1"/>
</dbReference>
<protein>
    <recommendedName>
        <fullName evidence="1">Endolytic murein transglycosylase</fullName>
        <ecNumber evidence="1">4.2.2.29</ecNumber>
    </recommendedName>
    <alternativeName>
        <fullName evidence="1">Peptidoglycan lytic transglycosylase</fullName>
    </alternativeName>
    <alternativeName>
        <fullName evidence="1">Peptidoglycan polymerization terminase</fullName>
    </alternativeName>
</protein>
<keyword evidence="1" id="KW-1003">Cell membrane</keyword>
<dbReference type="EMBL" id="CP012508">
    <property type="protein sequence ID" value="ALB23573.1"/>
    <property type="molecule type" value="Genomic_DNA"/>
</dbReference>
<keyword evidence="1" id="KW-0997">Cell inner membrane</keyword>
<evidence type="ECO:0000313" key="2">
    <source>
        <dbReference type="EMBL" id="ALB23573.1"/>
    </source>
</evidence>
<keyword evidence="1" id="KW-1133">Transmembrane helix</keyword>
<dbReference type="Pfam" id="PF02618">
    <property type="entry name" value="YceG"/>
    <property type="match status" value="1"/>
</dbReference>
<keyword evidence="1" id="KW-0812">Transmembrane</keyword>
<reference evidence="2 3" key="1">
    <citation type="journal article" date="2014" name="Genome Announc.">
        <title>Comparative Genome Analysis of Two Isolates of the Fish Pathogen Piscirickettsia salmonis from Different Hosts Reveals Major Differences in Virulence-Associated Secretion Systems.</title>
        <authorList>
            <person name="Bohle H."/>
            <person name="Henriquez P."/>
            <person name="Grothusen H."/>
            <person name="Navas E."/>
            <person name="Sandoval A."/>
            <person name="Bustamante F."/>
            <person name="Bustos P."/>
            <person name="Mancilla M."/>
        </authorList>
    </citation>
    <scope>NUCLEOTIDE SEQUENCE [LARGE SCALE GENOMIC DNA]</scope>
    <source>
        <strain evidence="3">B1-32597</strain>
    </source>
</reference>
<dbReference type="OrthoDB" id="9814591at2"/>
<dbReference type="GO" id="GO:0005886">
    <property type="term" value="C:plasma membrane"/>
    <property type="evidence" value="ECO:0007669"/>
    <property type="project" value="UniProtKB-UniRule"/>
</dbReference>
<dbReference type="AlphaFoldDB" id="A0A1L6TDR9"/>
<dbReference type="NCBIfam" id="TIGR00247">
    <property type="entry name" value="endolytic transglycosylase MltG"/>
    <property type="match status" value="1"/>
</dbReference>
<dbReference type="EC" id="4.2.2.29" evidence="1"/>
<keyword evidence="1" id="KW-0472">Membrane</keyword>
<dbReference type="PANTHER" id="PTHR30518">
    <property type="entry name" value="ENDOLYTIC MUREIN TRANSGLYCOSYLASE"/>
    <property type="match status" value="1"/>
</dbReference>
<dbReference type="GO" id="GO:0009252">
    <property type="term" value="P:peptidoglycan biosynthetic process"/>
    <property type="evidence" value="ECO:0007669"/>
    <property type="project" value="UniProtKB-UniRule"/>
</dbReference>
<accession>A0A1L6TDR9</accession>
<dbReference type="PANTHER" id="PTHR30518:SF2">
    <property type="entry name" value="ENDOLYTIC MUREIN TRANSGLYCOSYLASE"/>
    <property type="match status" value="1"/>
</dbReference>
<comment type="similarity">
    <text evidence="1">Belongs to the transglycosylase MltG family.</text>
</comment>
<proteinExistence type="inferred from homology"/>
<dbReference type="Gene3D" id="3.30.1490.480">
    <property type="entry name" value="Endolytic murein transglycosylase"/>
    <property type="match status" value="1"/>
</dbReference>
<comment type="function">
    <text evidence="1">Functions as a peptidoglycan terminase that cleaves nascent peptidoglycan strands endolytically to terminate their elongation.</text>
</comment>
<dbReference type="RefSeq" id="WP_017376388.1">
    <property type="nucleotide sequence ID" value="NZ_CP012508.1"/>
</dbReference>
<dbReference type="GO" id="GO:0071555">
    <property type="term" value="P:cell wall organization"/>
    <property type="evidence" value="ECO:0007669"/>
    <property type="project" value="UniProtKB-KW"/>
</dbReference>
<dbReference type="HAMAP" id="MF_02065">
    <property type="entry name" value="MltG"/>
    <property type="match status" value="1"/>
</dbReference>
<name>A0A1L6TDR9_PISSA</name>
<evidence type="ECO:0000256" key="1">
    <source>
        <dbReference type="HAMAP-Rule" id="MF_02065"/>
    </source>
</evidence>
<dbReference type="Proteomes" id="UP000029558">
    <property type="component" value="Chromosome"/>
</dbReference>
<keyword evidence="1 2" id="KW-0456">Lyase</keyword>
<feature type="site" description="Important for catalytic activity" evidence="1">
    <location>
        <position position="218"/>
    </location>
</feature>
<dbReference type="FunFam" id="3.30.160.60:FF:000242">
    <property type="entry name" value="Endolytic murein transglycosylase"/>
    <property type="match status" value="1"/>
</dbReference>
<evidence type="ECO:0000313" key="3">
    <source>
        <dbReference type="Proteomes" id="UP000029558"/>
    </source>
</evidence>
<gene>
    <name evidence="1" type="primary">mltG</name>
    <name evidence="2" type="ORF">KU39_2395</name>
</gene>
<sequence>MKAKFILISLISLIGAGSFFTGAYLSVRTVQFQPLSVQKKERIRIRPGESLNAIAYALHQKKILNYPKLWVFWAWLHGQSRLIQAGDYAIISGMSAEDLLTKMVAGEVLQYDFTIIPGWTFQQLLTALHKDPNLEHELQGLAAAQVMEKLGLAGQDGQGQFFPETYRFLGQTRDIDILKRAHQLLVKNLAKAWRYRAVALPLKNLQEALILASLVEREGKFNRERSLIASVFYNRLEKNMRLQTDPSVIFAMGDKYQGKITRRDLRIDSPYNTYRYKGLPPGPIAMVSEASLHATLHPLNTPYLYFVARGDGSHVFSKTLKEHNQAVKRYILDAHTRPFTWRDLLLAKSA</sequence>
<keyword evidence="1" id="KW-0961">Cell wall biogenesis/degradation</keyword>
<comment type="catalytic activity">
    <reaction evidence="1">
        <text>a peptidoglycan chain = a peptidoglycan chain with N-acetyl-1,6-anhydromuramyl-[peptide] at the reducing end + a peptidoglycan chain with N-acetylglucosamine at the non-reducing end.</text>
        <dbReference type="EC" id="4.2.2.29"/>
    </reaction>
</comment>